<keyword evidence="1" id="KW-0812">Transmembrane</keyword>
<dbReference type="PANTHER" id="PTHR40044">
    <property type="entry name" value="INTEGRAL MEMBRANE PROTEIN-RELATED"/>
    <property type="match status" value="1"/>
</dbReference>
<comment type="caution">
    <text evidence="2">The sequence shown here is derived from an EMBL/GenBank/DDBJ whole genome shotgun (WGS) entry which is preliminary data.</text>
</comment>
<dbReference type="PATRIC" id="fig|81857.3.peg.1102"/>
<accession>A0A0R2FJW2</accession>
<reference evidence="4 5" key="1">
    <citation type="journal article" date="2015" name="Genome Announc.">
        <title>Expanding the biotechnology potential of lactobacilli through comparative genomics of 213 strains and associated genera.</title>
        <authorList>
            <person name="Sun Z."/>
            <person name="Harris H.M."/>
            <person name="McCann A."/>
            <person name="Guo C."/>
            <person name="Argimon S."/>
            <person name="Zhang W."/>
            <person name="Yang X."/>
            <person name="Jeffery I.B."/>
            <person name="Cooney J.C."/>
            <person name="Kagawa T.F."/>
            <person name="Liu W."/>
            <person name="Song Y."/>
            <person name="Salvetti E."/>
            <person name="Wrobel A."/>
            <person name="Rasinkangas P."/>
            <person name="Parkhill J."/>
            <person name="Rea M.C."/>
            <person name="O'Sullivan O."/>
            <person name="Ritari J."/>
            <person name="Douillard F.P."/>
            <person name="Paul Ross R."/>
            <person name="Yang R."/>
            <person name="Briner A.E."/>
            <person name="Felis G.E."/>
            <person name="de Vos W.M."/>
            <person name="Barrangou R."/>
            <person name="Klaenhammer T.R."/>
            <person name="Caufield P.W."/>
            <person name="Cui Y."/>
            <person name="Zhang H."/>
            <person name="O'Toole P.W."/>
        </authorList>
    </citation>
    <scope>NUCLEOTIDE SEQUENCE [LARGE SCALE GENOMIC DNA]</scope>
    <source>
        <strain evidence="2 5">ATCC BAA-66</strain>
        <strain evidence="3 4">DSM 13344</strain>
    </source>
</reference>
<evidence type="ECO:0000313" key="3">
    <source>
        <dbReference type="EMBL" id="KRN32702.1"/>
    </source>
</evidence>
<keyword evidence="1" id="KW-1133">Transmembrane helix</keyword>
<dbReference type="STRING" id="81857.IV38_GL001096"/>
<gene>
    <name evidence="2" type="ORF">IV38_GL001096</name>
    <name evidence="3" type="ORF">IV40_GL000757</name>
</gene>
<evidence type="ECO:0000256" key="1">
    <source>
        <dbReference type="SAM" id="Phobius"/>
    </source>
</evidence>
<dbReference type="AlphaFoldDB" id="A0A0R2FJW2"/>
<dbReference type="Gene3D" id="1.10.1760.20">
    <property type="match status" value="1"/>
</dbReference>
<organism evidence="2 5">
    <name type="scientific">Lactobacillus selangorensis</name>
    <dbReference type="NCBI Taxonomy" id="81857"/>
    <lineage>
        <taxon>Bacteria</taxon>
        <taxon>Bacillati</taxon>
        <taxon>Bacillota</taxon>
        <taxon>Bacilli</taxon>
        <taxon>Lactobacillales</taxon>
        <taxon>Lactobacillaceae</taxon>
        <taxon>Lactobacillus</taxon>
    </lineage>
</organism>
<sequence>MSLTTTVTKEKETMNEQSHQRITVQSLTKSAIVTALYVVVTLMLSALSFGAIQIRLAEMFNYMAIENKRYVYAVTLGVAISNAISSPMGIVDVLWGSFSTFVTLWICRLAVRHVHNQILRLVITGAIVVFSMCTIAGELALVSHINFWWTWLTIAAGEAVSMAIGGVLIYFVGKRVDLTA</sequence>
<dbReference type="Proteomes" id="UP000051645">
    <property type="component" value="Unassembled WGS sequence"/>
</dbReference>
<dbReference type="Proteomes" id="UP000051751">
    <property type="component" value="Unassembled WGS sequence"/>
</dbReference>
<dbReference type="PANTHER" id="PTHR40044:SF1">
    <property type="entry name" value="INTEGRAL MEMBRANE PROTEIN"/>
    <property type="match status" value="1"/>
</dbReference>
<dbReference type="PIRSF" id="PIRSF031501">
    <property type="entry name" value="QueT"/>
    <property type="match status" value="1"/>
</dbReference>
<evidence type="ECO:0000313" key="2">
    <source>
        <dbReference type="EMBL" id="KRN28888.1"/>
    </source>
</evidence>
<feature type="transmembrane region" description="Helical" evidence="1">
    <location>
        <begin position="35"/>
        <end position="57"/>
    </location>
</feature>
<dbReference type="EMBL" id="JQAT01000002">
    <property type="protein sequence ID" value="KRN28888.1"/>
    <property type="molecule type" value="Genomic_DNA"/>
</dbReference>
<dbReference type="InterPro" id="IPR010387">
    <property type="entry name" value="QueT"/>
</dbReference>
<proteinExistence type="predicted"/>
<feature type="transmembrane region" description="Helical" evidence="1">
    <location>
        <begin position="118"/>
        <end position="142"/>
    </location>
</feature>
<dbReference type="EMBL" id="JQAZ01000002">
    <property type="protein sequence ID" value="KRN32702.1"/>
    <property type="molecule type" value="Genomic_DNA"/>
</dbReference>
<keyword evidence="1" id="KW-0472">Membrane</keyword>
<feature type="transmembrane region" description="Helical" evidence="1">
    <location>
        <begin position="93"/>
        <end position="111"/>
    </location>
</feature>
<evidence type="ECO:0000313" key="5">
    <source>
        <dbReference type="Proteomes" id="UP000051751"/>
    </source>
</evidence>
<evidence type="ECO:0000313" key="4">
    <source>
        <dbReference type="Proteomes" id="UP000051645"/>
    </source>
</evidence>
<keyword evidence="4" id="KW-1185">Reference proteome</keyword>
<name>A0A0R2FJW2_9LACO</name>
<protein>
    <submittedName>
        <fullName evidence="2">Membrane protein</fullName>
    </submittedName>
</protein>
<dbReference type="Pfam" id="PF06177">
    <property type="entry name" value="QueT"/>
    <property type="match status" value="1"/>
</dbReference>
<feature type="transmembrane region" description="Helical" evidence="1">
    <location>
        <begin position="148"/>
        <end position="172"/>
    </location>
</feature>